<dbReference type="Gene3D" id="3.30.70.270">
    <property type="match status" value="1"/>
</dbReference>
<dbReference type="SUPFAM" id="SSF48452">
    <property type="entry name" value="TPR-like"/>
    <property type="match status" value="1"/>
</dbReference>
<dbReference type="EC" id="2.7.7.65" evidence="1"/>
<dbReference type="GO" id="GO:0043709">
    <property type="term" value="P:cell adhesion involved in single-species biofilm formation"/>
    <property type="evidence" value="ECO:0007669"/>
    <property type="project" value="TreeGrafter"/>
</dbReference>
<organism evidence="4 5">
    <name type="scientific">Devosia ginsengisoli</name>
    <dbReference type="NCBI Taxonomy" id="400770"/>
    <lineage>
        <taxon>Bacteria</taxon>
        <taxon>Pseudomonadati</taxon>
        <taxon>Pseudomonadota</taxon>
        <taxon>Alphaproteobacteria</taxon>
        <taxon>Hyphomicrobiales</taxon>
        <taxon>Devosiaceae</taxon>
        <taxon>Devosia</taxon>
    </lineage>
</organism>
<sequence length="530" mass="57854">MSDQSPTPFAEQLAACWRMGRTGRSAEALAESRRLYGLVQDAEDGPGMAECLTQIAWFCLQLGLADEGIDCAVAAKELWSQHGRTHGHANASAIYSWLLVEMGLVDEGFAEAETAMRLAEMQPDQGMLAFAMNAKAIALMYCRQDQLAVPLLERCLELVAGFDLPSERSLYLTNLAYSQVSMAEAAESRGDMAEGRRLRELAIVNNDRAIVAADGCGDSWSLRTALCNGAEYHVLTGNIALARTYLARWEAVAGAVGLRERIHYIYTSAELLTHAGQLAEALALSEEAVALAADNANADHKANTIRRLAEVHEALGNFEQALGLYKQFHIAYQRQMGDVTRRRAQLVEMQLQTRKLQARAAVFEEQAGQDALTGLPNRRRFDAAIEALRGSRFCLGILDLDHFKAVNDSYSHLVGDAVLRRAAELLNGLGWGMRAFRLGGEEFALLFPDLDIEPAAAVAEAVREAFSRANWSDLGPGLRVTASIGLAAAGRGMEQAEIMAIADRRLYRAKAQGRDRLVASDALEELDLLA</sequence>
<evidence type="ECO:0000256" key="2">
    <source>
        <dbReference type="ARBA" id="ARBA00034247"/>
    </source>
</evidence>
<proteinExistence type="predicted"/>
<dbReference type="AlphaFoldDB" id="A0A5B8LT27"/>
<dbReference type="NCBIfam" id="TIGR00254">
    <property type="entry name" value="GGDEF"/>
    <property type="match status" value="1"/>
</dbReference>
<dbReference type="Gene3D" id="1.25.40.10">
    <property type="entry name" value="Tetratricopeptide repeat domain"/>
    <property type="match status" value="2"/>
</dbReference>
<dbReference type="EMBL" id="CP042304">
    <property type="protein sequence ID" value="QDZ10925.1"/>
    <property type="molecule type" value="Genomic_DNA"/>
</dbReference>
<dbReference type="InterPro" id="IPR011990">
    <property type="entry name" value="TPR-like_helical_dom_sf"/>
</dbReference>
<dbReference type="OrthoDB" id="6191081at2"/>
<keyword evidence="5" id="KW-1185">Reference proteome</keyword>
<protein>
    <recommendedName>
        <fullName evidence="1">diguanylate cyclase</fullName>
        <ecNumber evidence="1">2.7.7.65</ecNumber>
    </recommendedName>
</protein>
<dbReference type="InterPro" id="IPR029787">
    <property type="entry name" value="Nucleotide_cyclase"/>
</dbReference>
<dbReference type="RefSeq" id="WP_146289709.1">
    <property type="nucleotide sequence ID" value="NZ_CP042304.1"/>
</dbReference>
<evidence type="ECO:0000313" key="5">
    <source>
        <dbReference type="Proteomes" id="UP000315364"/>
    </source>
</evidence>
<dbReference type="Pfam" id="PF13424">
    <property type="entry name" value="TPR_12"/>
    <property type="match status" value="1"/>
</dbReference>
<name>A0A5B8LT27_9HYPH</name>
<dbReference type="PROSITE" id="PS50887">
    <property type="entry name" value="GGDEF"/>
    <property type="match status" value="1"/>
</dbReference>
<dbReference type="PANTHER" id="PTHR45138">
    <property type="entry name" value="REGULATORY COMPONENTS OF SENSORY TRANSDUCTION SYSTEM"/>
    <property type="match status" value="1"/>
</dbReference>
<comment type="catalytic activity">
    <reaction evidence="2">
        <text>2 GTP = 3',3'-c-di-GMP + 2 diphosphate</text>
        <dbReference type="Rhea" id="RHEA:24898"/>
        <dbReference type="ChEBI" id="CHEBI:33019"/>
        <dbReference type="ChEBI" id="CHEBI:37565"/>
        <dbReference type="ChEBI" id="CHEBI:58805"/>
        <dbReference type="EC" id="2.7.7.65"/>
    </reaction>
</comment>
<evidence type="ECO:0000313" key="4">
    <source>
        <dbReference type="EMBL" id="QDZ10925.1"/>
    </source>
</evidence>
<gene>
    <name evidence="4" type="ORF">FPZ08_09280</name>
</gene>
<dbReference type="PANTHER" id="PTHR45138:SF9">
    <property type="entry name" value="DIGUANYLATE CYCLASE DGCM-RELATED"/>
    <property type="match status" value="1"/>
</dbReference>
<reference evidence="4 5" key="1">
    <citation type="submission" date="2019-07" db="EMBL/GenBank/DDBJ databases">
        <title>Full genome sequence of Devosia sp. Gsoil 520.</title>
        <authorList>
            <person name="Im W.-T."/>
        </authorList>
    </citation>
    <scope>NUCLEOTIDE SEQUENCE [LARGE SCALE GENOMIC DNA]</scope>
    <source>
        <strain evidence="4 5">Gsoil 520</strain>
    </source>
</reference>
<dbReference type="KEGG" id="dea:FPZ08_09280"/>
<dbReference type="CDD" id="cd01949">
    <property type="entry name" value="GGDEF"/>
    <property type="match status" value="1"/>
</dbReference>
<dbReference type="InterPro" id="IPR000160">
    <property type="entry name" value="GGDEF_dom"/>
</dbReference>
<dbReference type="GO" id="GO:1902201">
    <property type="term" value="P:negative regulation of bacterial-type flagellum-dependent cell motility"/>
    <property type="evidence" value="ECO:0007669"/>
    <property type="project" value="TreeGrafter"/>
</dbReference>
<dbReference type="Pfam" id="PF00990">
    <property type="entry name" value="GGDEF"/>
    <property type="match status" value="1"/>
</dbReference>
<accession>A0A5B8LT27</accession>
<dbReference type="GO" id="GO:0005886">
    <property type="term" value="C:plasma membrane"/>
    <property type="evidence" value="ECO:0007669"/>
    <property type="project" value="TreeGrafter"/>
</dbReference>
<dbReference type="Proteomes" id="UP000315364">
    <property type="component" value="Chromosome"/>
</dbReference>
<evidence type="ECO:0000259" key="3">
    <source>
        <dbReference type="PROSITE" id="PS50887"/>
    </source>
</evidence>
<feature type="domain" description="GGDEF" evidence="3">
    <location>
        <begin position="391"/>
        <end position="522"/>
    </location>
</feature>
<evidence type="ECO:0000256" key="1">
    <source>
        <dbReference type="ARBA" id="ARBA00012528"/>
    </source>
</evidence>
<dbReference type="SMART" id="SM00267">
    <property type="entry name" value="GGDEF"/>
    <property type="match status" value="1"/>
</dbReference>
<dbReference type="InterPro" id="IPR050469">
    <property type="entry name" value="Diguanylate_Cyclase"/>
</dbReference>
<dbReference type="InterPro" id="IPR043128">
    <property type="entry name" value="Rev_trsase/Diguanyl_cyclase"/>
</dbReference>
<dbReference type="GO" id="GO:0052621">
    <property type="term" value="F:diguanylate cyclase activity"/>
    <property type="evidence" value="ECO:0007669"/>
    <property type="project" value="UniProtKB-EC"/>
</dbReference>
<dbReference type="SUPFAM" id="SSF55073">
    <property type="entry name" value="Nucleotide cyclase"/>
    <property type="match status" value="1"/>
</dbReference>